<sequence length="390" mass="42916">MSLLSSLLRLPQRGLVMTAVATRHRLRLAGPRPDRNGGQCRGTPRRAAAGRAVTVGSGLSLSAFFLFSGEATKKDEGDTEEGEAKADAEDAIILLLKKAKLNIMKGELEEAERILHEAAWLSQQSDNKAAIIYTYDMMANLAFMRGQLEHAEKLFKATMSYLLAGDVKQVSALRISNKLFPILFLLGRDKLALAGYQFCILTLEEKIAKQKDLVPDALPEEERVNTHLLLAMSLDSYARYLLAHSQAALAQTMYERALQIAMEIHGETHPQTVVVMSDLATALDSQGLYDEAHARVSRAAELAQQTEHPEAHVILNNLAGILVHKGDYSQARRAYRAALEQAEKSGDGVSVRYIEKELAQLAKRKRMQSKASANSQVEDPGKAGAEARRE</sequence>
<evidence type="ECO:0000256" key="1">
    <source>
        <dbReference type="ARBA" id="ARBA00004173"/>
    </source>
</evidence>
<proteinExistence type="inferred from homology"/>
<dbReference type="SUPFAM" id="SSF48452">
    <property type="entry name" value="TPR-like"/>
    <property type="match status" value="1"/>
</dbReference>
<accession>A0A9F2R3G4</accession>
<protein>
    <submittedName>
        <fullName evidence="9">Tetratricopeptide repeat protein 19, mitochondrial</fullName>
    </submittedName>
</protein>
<gene>
    <name evidence="9" type="primary">TTC19</name>
</gene>
<evidence type="ECO:0000256" key="2">
    <source>
        <dbReference type="ARBA" id="ARBA00008219"/>
    </source>
</evidence>
<feature type="compositionally biased region" description="Basic and acidic residues" evidence="7">
    <location>
        <begin position="379"/>
        <end position="390"/>
    </location>
</feature>
<keyword evidence="4" id="KW-0802">TPR repeat</keyword>
<evidence type="ECO:0000256" key="4">
    <source>
        <dbReference type="ARBA" id="ARBA00022803"/>
    </source>
</evidence>
<dbReference type="Pfam" id="PF13424">
    <property type="entry name" value="TPR_12"/>
    <property type="match status" value="1"/>
</dbReference>
<evidence type="ECO:0000256" key="5">
    <source>
        <dbReference type="ARBA" id="ARBA00022946"/>
    </source>
</evidence>
<dbReference type="RefSeq" id="XP_007435339.1">
    <property type="nucleotide sequence ID" value="XM_007435277.2"/>
</dbReference>
<dbReference type="SMART" id="SM00028">
    <property type="entry name" value="TPR"/>
    <property type="match status" value="2"/>
</dbReference>
<keyword evidence="6" id="KW-0496">Mitochondrion</keyword>
<dbReference type="OrthoDB" id="5986190at2759"/>
<dbReference type="InterPro" id="IPR019734">
    <property type="entry name" value="TPR_rpt"/>
</dbReference>
<feature type="region of interest" description="Disordered" evidence="7">
    <location>
        <begin position="28"/>
        <end position="47"/>
    </location>
</feature>
<dbReference type="GeneID" id="103050480"/>
<evidence type="ECO:0000256" key="3">
    <source>
        <dbReference type="ARBA" id="ARBA00022737"/>
    </source>
</evidence>
<reference evidence="9" key="1">
    <citation type="submission" date="2025-08" db="UniProtKB">
        <authorList>
            <consortium name="RefSeq"/>
        </authorList>
    </citation>
    <scope>IDENTIFICATION</scope>
    <source>
        <tissue evidence="9">Liver</tissue>
    </source>
</reference>
<feature type="region of interest" description="Disordered" evidence="7">
    <location>
        <begin position="364"/>
        <end position="390"/>
    </location>
</feature>
<dbReference type="AlphaFoldDB" id="A0A9F2R3G4"/>
<comment type="similarity">
    <text evidence="2">Belongs to the TTC19 family.</text>
</comment>
<evidence type="ECO:0000313" key="8">
    <source>
        <dbReference type="Proteomes" id="UP000695026"/>
    </source>
</evidence>
<dbReference type="KEGG" id="pbi:103050480"/>
<dbReference type="Gene3D" id="1.25.40.10">
    <property type="entry name" value="Tetratricopeptide repeat domain"/>
    <property type="match status" value="2"/>
</dbReference>
<dbReference type="Pfam" id="PF13374">
    <property type="entry name" value="TPR_10"/>
    <property type="match status" value="1"/>
</dbReference>
<evidence type="ECO:0000256" key="7">
    <source>
        <dbReference type="SAM" id="MobiDB-lite"/>
    </source>
</evidence>
<keyword evidence="8" id="KW-1185">Reference proteome</keyword>
<dbReference type="CTD" id="54902"/>
<dbReference type="Proteomes" id="UP000695026">
    <property type="component" value="Unplaced"/>
</dbReference>
<evidence type="ECO:0000313" key="9">
    <source>
        <dbReference type="RefSeq" id="XP_007435339.1"/>
    </source>
</evidence>
<name>A0A9F2R3G4_PYTBI</name>
<dbReference type="GO" id="GO:0034551">
    <property type="term" value="P:mitochondrial respiratory chain complex III assembly"/>
    <property type="evidence" value="ECO:0007669"/>
    <property type="project" value="InterPro"/>
</dbReference>
<dbReference type="InterPro" id="IPR011990">
    <property type="entry name" value="TPR-like_helical_dom_sf"/>
</dbReference>
<dbReference type="PANTHER" id="PTHR13143:SF6">
    <property type="entry name" value="TETRATRICOPEPTIDE REPEAT PROTEIN 19, MITOCHONDRIAL"/>
    <property type="match status" value="1"/>
</dbReference>
<keyword evidence="5" id="KW-0809">Transit peptide</keyword>
<organism evidence="8 9">
    <name type="scientific">Python bivittatus</name>
    <name type="common">Burmese python</name>
    <name type="synonym">Python molurus bivittatus</name>
    <dbReference type="NCBI Taxonomy" id="176946"/>
    <lineage>
        <taxon>Eukaryota</taxon>
        <taxon>Metazoa</taxon>
        <taxon>Chordata</taxon>
        <taxon>Craniata</taxon>
        <taxon>Vertebrata</taxon>
        <taxon>Euteleostomi</taxon>
        <taxon>Lepidosauria</taxon>
        <taxon>Squamata</taxon>
        <taxon>Bifurcata</taxon>
        <taxon>Unidentata</taxon>
        <taxon>Episquamata</taxon>
        <taxon>Toxicofera</taxon>
        <taxon>Serpentes</taxon>
        <taxon>Henophidia</taxon>
        <taxon>Pythonidae</taxon>
        <taxon>Python</taxon>
    </lineage>
</organism>
<dbReference type="OMA" id="ANTYYEM"/>
<dbReference type="InterPro" id="IPR040395">
    <property type="entry name" value="TTC19"/>
</dbReference>
<keyword evidence="3" id="KW-0677">Repeat</keyword>
<evidence type="ECO:0000256" key="6">
    <source>
        <dbReference type="ARBA" id="ARBA00023128"/>
    </source>
</evidence>
<dbReference type="PANTHER" id="PTHR13143">
    <property type="entry name" value="TETRATRICOPEPTIDE REPEAT PROTEIN 19"/>
    <property type="match status" value="1"/>
</dbReference>
<dbReference type="GO" id="GO:0005743">
    <property type="term" value="C:mitochondrial inner membrane"/>
    <property type="evidence" value="ECO:0007669"/>
    <property type="project" value="TreeGrafter"/>
</dbReference>
<comment type="subcellular location">
    <subcellularLocation>
        <location evidence="1">Mitochondrion</location>
    </subcellularLocation>
</comment>